<dbReference type="PANTHER" id="PTHR43418:SF7">
    <property type="entry name" value="CARBAMOYL-PHOSPHATE SYNTHASE SMALL CHAIN"/>
    <property type="match status" value="1"/>
</dbReference>
<dbReference type="PRINTS" id="PR00097">
    <property type="entry name" value="ANTSNTHASEII"/>
</dbReference>
<comment type="catalytic activity">
    <reaction evidence="10 11">
        <text>L-glutamine + H2O = L-glutamate + NH4(+)</text>
        <dbReference type="Rhea" id="RHEA:15889"/>
        <dbReference type="ChEBI" id="CHEBI:15377"/>
        <dbReference type="ChEBI" id="CHEBI:28938"/>
        <dbReference type="ChEBI" id="CHEBI:29985"/>
        <dbReference type="ChEBI" id="CHEBI:58359"/>
    </reaction>
</comment>
<evidence type="ECO:0000256" key="10">
    <source>
        <dbReference type="ARBA" id="ARBA00049285"/>
    </source>
</evidence>
<feature type="binding site" evidence="11">
    <location>
        <position position="272"/>
    </location>
    <ligand>
        <name>L-glutamine</name>
        <dbReference type="ChEBI" id="CHEBI:58359"/>
    </ligand>
</feature>
<feature type="binding site" evidence="11">
    <location>
        <position position="275"/>
    </location>
    <ligand>
        <name>L-glutamine</name>
        <dbReference type="ChEBI" id="CHEBI:58359"/>
    </ligand>
</feature>
<dbReference type="EMBL" id="MKVH01000024">
    <property type="protein sequence ID" value="OJX56660.1"/>
    <property type="molecule type" value="Genomic_DNA"/>
</dbReference>
<dbReference type="PRINTS" id="PR00096">
    <property type="entry name" value="GATASE"/>
</dbReference>
<dbReference type="InterPro" id="IPR006274">
    <property type="entry name" value="CarbamoylP_synth_ssu"/>
</dbReference>
<dbReference type="Proteomes" id="UP000184233">
    <property type="component" value="Unassembled WGS sequence"/>
</dbReference>
<keyword evidence="11" id="KW-0055">Arginine biosynthesis</keyword>
<feature type="active site" evidence="11">
    <location>
        <position position="355"/>
    </location>
</feature>
<dbReference type="InterPro" id="IPR029062">
    <property type="entry name" value="Class_I_gatase-like"/>
</dbReference>
<dbReference type="InterPro" id="IPR035686">
    <property type="entry name" value="CPSase_GATase1"/>
</dbReference>
<dbReference type="Gene3D" id="3.40.50.880">
    <property type="match status" value="1"/>
</dbReference>
<dbReference type="PANTHER" id="PTHR43418">
    <property type="entry name" value="MULTIFUNCTIONAL TRYPTOPHAN BIOSYNTHESIS PROTEIN-RELATED"/>
    <property type="match status" value="1"/>
</dbReference>
<accession>A0A1M3KW92</accession>
<protein>
    <recommendedName>
        <fullName evidence="11">Carbamoyl phosphate synthase small chain</fullName>
        <ecNumber evidence="11">6.3.5.5</ecNumber>
    </recommendedName>
    <alternativeName>
        <fullName evidence="11">Carbamoyl phosphate synthetase glutamine chain</fullName>
    </alternativeName>
</protein>
<dbReference type="SMART" id="SM01097">
    <property type="entry name" value="CPSase_sm_chain"/>
    <property type="match status" value="1"/>
</dbReference>
<evidence type="ECO:0000256" key="6">
    <source>
        <dbReference type="ARBA" id="ARBA00022840"/>
    </source>
</evidence>
<feature type="binding site" evidence="11">
    <location>
        <position position="246"/>
    </location>
    <ligand>
        <name>L-glutamine</name>
        <dbReference type="ChEBI" id="CHEBI:58359"/>
    </ligand>
</feature>
<organism evidence="13 14">
    <name type="scientific">Candidatus Kapaibacterium thiocyanatum</name>
    <dbReference type="NCBI Taxonomy" id="1895771"/>
    <lineage>
        <taxon>Bacteria</taxon>
        <taxon>Pseudomonadati</taxon>
        <taxon>Candidatus Kapaibacteriota</taxon>
        <taxon>Candidatus Kapaibacteriia</taxon>
        <taxon>Candidatus Kapaibacteriales</taxon>
        <taxon>Candidatus Kapaibacteriaceae</taxon>
        <taxon>Candidatus Kapaibacterium</taxon>
    </lineage>
</organism>
<evidence type="ECO:0000256" key="7">
    <source>
        <dbReference type="ARBA" id="ARBA00022962"/>
    </source>
</evidence>
<comment type="subunit">
    <text evidence="11">Composed of two chains; the small (or glutamine) chain promotes the hydrolysis of glutamine to ammonia, which is used by the large (or ammonia) chain to synthesize carbamoyl phosphate. Tetramer of heterodimers (alpha,beta)4.</text>
</comment>
<reference evidence="13 14" key="1">
    <citation type="submission" date="2016-09" db="EMBL/GenBank/DDBJ databases">
        <title>Genome-resolved meta-omics ties microbial dynamics to process performance in biotechnology for thiocyanate degradation.</title>
        <authorList>
            <person name="Kantor R.S."/>
            <person name="Huddy R.J."/>
            <person name="Iyer R."/>
            <person name="Thomas B.C."/>
            <person name="Brown C.T."/>
            <person name="Anantharaman K."/>
            <person name="Tringe S."/>
            <person name="Hettich R.L."/>
            <person name="Harrison S.T."/>
            <person name="Banfield J.F."/>
        </authorList>
    </citation>
    <scope>NUCLEOTIDE SEQUENCE [LARGE SCALE GENOMIC DNA]</scope>
    <source>
        <strain evidence="13">59-99</strain>
    </source>
</reference>
<dbReference type="InterPro" id="IPR050472">
    <property type="entry name" value="Anth_synth/Amidotransfase"/>
</dbReference>
<proteinExistence type="inferred from homology"/>
<dbReference type="GO" id="GO:0006541">
    <property type="term" value="P:glutamine metabolic process"/>
    <property type="evidence" value="ECO:0007669"/>
    <property type="project" value="InterPro"/>
</dbReference>
<dbReference type="Gene3D" id="3.50.30.20">
    <property type="entry name" value="Carbamoyl-phosphate synthase small subunit, N-terminal domain"/>
    <property type="match status" value="1"/>
</dbReference>
<dbReference type="EC" id="6.3.5.5" evidence="11"/>
<dbReference type="CDD" id="cd01744">
    <property type="entry name" value="GATase1_CPSase"/>
    <property type="match status" value="1"/>
</dbReference>
<dbReference type="GO" id="GO:0004088">
    <property type="term" value="F:carbamoyl-phosphate synthase (glutamine-hydrolyzing) activity"/>
    <property type="evidence" value="ECO:0007669"/>
    <property type="project" value="UniProtKB-UniRule"/>
</dbReference>
<evidence type="ECO:0000256" key="9">
    <source>
        <dbReference type="ARBA" id="ARBA00048816"/>
    </source>
</evidence>
<dbReference type="FunFam" id="3.50.30.20:FF:000001">
    <property type="entry name" value="Carbamoyl-phosphate synthase small chain"/>
    <property type="match status" value="1"/>
</dbReference>
<evidence type="ECO:0000256" key="11">
    <source>
        <dbReference type="HAMAP-Rule" id="MF_01209"/>
    </source>
</evidence>
<evidence type="ECO:0000256" key="8">
    <source>
        <dbReference type="ARBA" id="ARBA00022975"/>
    </source>
</evidence>
<comment type="caution">
    <text evidence="13">The sequence shown here is derived from an EMBL/GenBank/DDBJ whole genome shotgun (WGS) entry which is preliminary data.</text>
</comment>
<dbReference type="STRING" id="1895771.BGO89_08925"/>
<dbReference type="GO" id="GO:0004359">
    <property type="term" value="F:glutaminase activity"/>
    <property type="evidence" value="ECO:0007669"/>
    <property type="project" value="RHEA"/>
</dbReference>
<dbReference type="InterPro" id="IPR017926">
    <property type="entry name" value="GATASE"/>
</dbReference>
<dbReference type="HAMAP" id="MF_01209">
    <property type="entry name" value="CPSase_S_chain"/>
    <property type="match status" value="1"/>
</dbReference>
<feature type="active site" evidence="11">
    <location>
        <position position="357"/>
    </location>
</feature>
<name>A0A1M3KW92_9BACT</name>
<evidence type="ECO:0000256" key="2">
    <source>
        <dbReference type="ARBA" id="ARBA00005077"/>
    </source>
</evidence>
<evidence type="ECO:0000256" key="4">
    <source>
        <dbReference type="ARBA" id="ARBA00022598"/>
    </source>
</evidence>
<dbReference type="GO" id="GO:0044205">
    <property type="term" value="P:'de novo' UMP biosynthetic process"/>
    <property type="evidence" value="ECO:0007669"/>
    <property type="project" value="UniProtKB-UniRule"/>
</dbReference>
<dbReference type="NCBIfam" id="NF009475">
    <property type="entry name" value="PRK12838.1"/>
    <property type="match status" value="1"/>
</dbReference>
<evidence type="ECO:0000256" key="3">
    <source>
        <dbReference type="ARBA" id="ARBA00007800"/>
    </source>
</evidence>
<dbReference type="InterPro" id="IPR036480">
    <property type="entry name" value="CarbP_synth_ssu_N_sf"/>
</dbReference>
<dbReference type="Pfam" id="PF00117">
    <property type="entry name" value="GATase"/>
    <property type="match status" value="1"/>
</dbReference>
<dbReference type="PROSITE" id="PS51273">
    <property type="entry name" value="GATASE_TYPE_1"/>
    <property type="match status" value="1"/>
</dbReference>
<feature type="region of interest" description="CPSase" evidence="11">
    <location>
        <begin position="1"/>
        <end position="195"/>
    </location>
</feature>
<dbReference type="GO" id="GO:0006526">
    <property type="term" value="P:L-arginine biosynthetic process"/>
    <property type="evidence" value="ECO:0007669"/>
    <property type="project" value="UniProtKB-UniRule"/>
</dbReference>
<dbReference type="InterPro" id="IPR002474">
    <property type="entry name" value="CarbamoylP_synth_ssu_N"/>
</dbReference>
<keyword evidence="6 11" id="KW-0067">ATP-binding</keyword>
<keyword evidence="5 11" id="KW-0547">Nucleotide-binding</keyword>
<evidence type="ECO:0000313" key="14">
    <source>
        <dbReference type="Proteomes" id="UP000184233"/>
    </source>
</evidence>
<comment type="catalytic activity">
    <reaction evidence="9 11">
        <text>hydrogencarbonate + L-glutamine + 2 ATP + H2O = carbamoyl phosphate + L-glutamate + 2 ADP + phosphate + 2 H(+)</text>
        <dbReference type="Rhea" id="RHEA:18633"/>
        <dbReference type="ChEBI" id="CHEBI:15377"/>
        <dbReference type="ChEBI" id="CHEBI:15378"/>
        <dbReference type="ChEBI" id="CHEBI:17544"/>
        <dbReference type="ChEBI" id="CHEBI:29985"/>
        <dbReference type="ChEBI" id="CHEBI:30616"/>
        <dbReference type="ChEBI" id="CHEBI:43474"/>
        <dbReference type="ChEBI" id="CHEBI:58228"/>
        <dbReference type="ChEBI" id="CHEBI:58359"/>
        <dbReference type="ChEBI" id="CHEBI:456216"/>
        <dbReference type="EC" id="6.3.5.5"/>
    </reaction>
</comment>
<evidence type="ECO:0000313" key="13">
    <source>
        <dbReference type="EMBL" id="OJX56660.1"/>
    </source>
</evidence>
<dbReference type="Pfam" id="PF00988">
    <property type="entry name" value="CPSase_sm_chain"/>
    <property type="match status" value="1"/>
</dbReference>
<dbReference type="SUPFAM" id="SSF52021">
    <property type="entry name" value="Carbamoyl phosphate synthetase, small subunit N-terminal domain"/>
    <property type="match status" value="1"/>
</dbReference>
<keyword evidence="7 11" id="KW-0315">Glutamine amidotransferase</keyword>
<feature type="binding site" evidence="11">
    <location>
        <position position="49"/>
    </location>
    <ligand>
        <name>L-glutamine</name>
        <dbReference type="ChEBI" id="CHEBI:58359"/>
    </ligand>
</feature>
<keyword evidence="11" id="KW-0028">Amino-acid biosynthesis</keyword>
<dbReference type="GO" id="GO:0006207">
    <property type="term" value="P:'de novo' pyrimidine nucleobase biosynthetic process"/>
    <property type="evidence" value="ECO:0007669"/>
    <property type="project" value="InterPro"/>
</dbReference>
<dbReference type="AlphaFoldDB" id="A0A1M3KW92"/>
<dbReference type="UniPathway" id="UPA00070">
    <property type="reaction ID" value="UER00115"/>
</dbReference>
<feature type="binding site" evidence="11">
    <location>
        <position position="244"/>
    </location>
    <ligand>
        <name>L-glutamine</name>
        <dbReference type="ChEBI" id="CHEBI:58359"/>
    </ligand>
</feature>
<evidence type="ECO:0000256" key="1">
    <source>
        <dbReference type="ARBA" id="ARBA00004812"/>
    </source>
</evidence>
<feature type="binding site" evidence="11">
    <location>
        <position position="313"/>
    </location>
    <ligand>
        <name>L-glutamine</name>
        <dbReference type="ChEBI" id="CHEBI:58359"/>
    </ligand>
</feature>
<feature type="active site" description="Nucleophile" evidence="11">
    <location>
        <position position="271"/>
    </location>
</feature>
<dbReference type="SUPFAM" id="SSF52317">
    <property type="entry name" value="Class I glutamine amidotransferase-like"/>
    <property type="match status" value="1"/>
</dbReference>
<comment type="pathway">
    <text evidence="2 11">Amino-acid biosynthesis; L-arginine biosynthesis; carbamoyl phosphate from bicarbonate: step 1/1.</text>
</comment>
<gene>
    <name evidence="11" type="primary">carA</name>
    <name evidence="13" type="ORF">BGO89_08925</name>
</gene>
<keyword evidence="8 11" id="KW-0665">Pyrimidine biosynthesis</keyword>
<dbReference type="GO" id="GO:0005524">
    <property type="term" value="F:ATP binding"/>
    <property type="evidence" value="ECO:0007669"/>
    <property type="project" value="UniProtKB-UniRule"/>
</dbReference>
<feature type="domain" description="Carbamoyl-phosphate synthase small subunit N-terminal" evidence="12">
    <location>
        <begin position="4"/>
        <end position="135"/>
    </location>
</feature>
<comment type="similarity">
    <text evidence="3 11">Belongs to the CarA family.</text>
</comment>
<dbReference type="PRINTS" id="PR00099">
    <property type="entry name" value="CPSGATASE"/>
</dbReference>
<comment type="function">
    <text evidence="11">Small subunit of the glutamine-dependent carbamoyl phosphate synthetase (CPSase). CPSase catalyzes the formation of carbamoyl phosphate from the ammonia moiety of glutamine, carbonate, and phosphate donated by ATP, constituting the first step of 2 biosynthetic pathways, one leading to arginine and/or urea and the other to pyrimidine nucleotides. The small subunit (glutamine amidotransferase) binds and cleaves glutamine to supply the large subunit with the substrate ammonia.</text>
</comment>
<dbReference type="NCBIfam" id="TIGR01368">
    <property type="entry name" value="CPSaseIIsmall"/>
    <property type="match status" value="1"/>
</dbReference>
<dbReference type="UniPathway" id="UPA00068">
    <property type="reaction ID" value="UER00171"/>
</dbReference>
<feature type="binding site" evidence="11">
    <location>
        <position position="315"/>
    </location>
    <ligand>
        <name>L-glutamine</name>
        <dbReference type="ChEBI" id="CHEBI:58359"/>
    </ligand>
</feature>
<evidence type="ECO:0000256" key="5">
    <source>
        <dbReference type="ARBA" id="ARBA00022741"/>
    </source>
</evidence>
<sequence length="377" mass="40077">MERRPAILALENGVIVHGSAIGAIGTEATGELVFNTAMSGYQEVLTDPSYKGQVVTFTYPHIGNYGTNPEDVENDAVQASGLVVHELSDIASNFRSTRTLQRYLEDSGIAGIEGVDTRMIVRILRSEGAMRCVISHDASADPKALVEKARNVPSMDGLDLCPLVTTGSVYEWKEATTWNYGAPERSPAPAGGRRYKVAAVDYGIKRNILRRLAAHGCDVTVFPATATAEEILAISPDGVFLSNGPGDPAAVTYGIETVRGLLGKRPIFGICLGHQILGLAVGASTYKLKFGHRGANHPVKNLVSGSIEITSQNHGFAVDAATLPPNAAVTHMNLNDDTCAGISLTDAPAFGVQYHPEASPGPHDSDYLFEQFVAMMA</sequence>
<evidence type="ECO:0000259" key="12">
    <source>
        <dbReference type="SMART" id="SM01097"/>
    </source>
</evidence>
<feature type="binding site" evidence="11">
    <location>
        <position position="316"/>
    </location>
    <ligand>
        <name>L-glutamine</name>
        <dbReference type="ChEBI" id="CHEBI:58359"/>
    </ligand>
</feature>
<comment type="pathway">
    <text evidence="1 11">Pyrimidine metabolism; UMP biosynthesis via de novo pathway; (S)-dihydroorotate from bicarbonate: step 1/3.</text>
</comment>
<keyword evidence="4 11" id="KW-0436">Ligase</keyword>